<gene>
    <name evidence="2" type="ORF">UX01_C0002G0063</name>
</gene>
<proteinExistence type="predicted"/>
<reference evidence="2 3" key="1">
    <citation type="journal article" date="2015" name="Nature">
        <title>rRNA introns, odd ribosomes, and small enigmatic genomes across a large radiation of phyla.</title>
        <authorList>
            <person name="Brown C.T."/>
            <person name="Hug L.A."/>
            <person name="Thomas B.C."/>
            <person name="Sharon I."/>
            <person name="Castelle C.J."/>
            <person name="Singh A."/>
            <person name="Wilkins M.J."/>
            <person name="Williams K.H."/>
            <person name="Banfield J.F."/>
        </authorList>
    </citation>
    <scope>NUCLEOTIDE SEQUENCE [LARGE SCALE GENOMIC DNA]</scope>
</reference>
<dbReference type="PANTHER" id="PTHR21666">
    <property type="entry name" value="PEPTIDASE-RELATED"/>
    <property type="match status" value="1"/>
</dbReference>
<evidence type="ECO:0000259" key="1">
    <source>
        <dbReference type="Pfam" id="PF01551"/>
    </source>
</evidence>
<dbReference type="GO" id="GO:0004222">
    <property type="term" value="F:metalloendopeptidase activity"/>
    <property type="evidence" value="ECO:0007669"/>
    <property type="project" value="TreeGrafter"/>
</dbReference>
<dbReference type="InterPro" id="IPR011055">
    <property type="entry name" value="Dup_hybrid_motif"/>
</dbReference>
<evidence type="ECO:0000313" key="2">
    <source>
        <dbReference type="EMBL" id="KKU01097.1"/>
    </source>
</evidence>
<organism evidence="2 3">
    <name type="scientific">Candidatus Collierbacteria bacterium GW2011_GWB2_45_17</name>
    <dbReference type="NCBI Taxonomy" id="1618388"/>
    <lineage>
        <taxon>Bacteria</taxon>
        <taxon>Candidatus Collieribacteriota</taxon>
    </lineage>
</organism>
<dbReference type="InterPro" id="IPR016047">
    <property type="entry name" value="M23ase_b-sheet_dom"/>
</dbReference>
<dbReference type="SUPFAM" id="SSF51261">
    <property type="entry name" value="Duplicated hybrid motif"/>
    <property type="match status" value="1"/>
</dbReference>
<accession>A0A837IIA3</accession>
<protein>
    <submittedName>
        <fullName evidence="2">Peptidase M23/M37</fullName>
    </submittedName>
</protein>
<name>A0A837IIA3_9BACT</name>
<feature type="domain" description="M23ase beta-sheet core" evidence="1">
    <location>
        <begin position="56"/>
        <end position="150"/>
    </location>
</feature>
<dbReference type="PANTHER" id="PTHR21666:SF290">
    <property type="entry name" value="PEPTIDASE M23 DOMAIN PROTEIN"/>
    <property type="match status" value="1"/>
</dbReference>
<dbReference type="AlphaFoldDB" id="A0A837IIA3"/>
<dbReference type="EMBL" id="LCKO01000002">
    <property type="protein sequence ID" value="KKU01097.1"/>
    <property type="molecule type" value="Genomic_DNA"/>
</dbReference>
<dbReference type="CDD" id="cd12797">
    <property type="entry name" value="M23_peptidase"/>
    <property type="match status" value="1"/>
</dbReference>
<comment type="caution">
    <text evidence="2">The sequence shown here is derived from an EMBL/GenBank/DDBJ whole genome shotgun (WGS) entry which is preliminary data.</text>
</comment>
<dbReference type="InterPro" id="IPR050570">
    <property type="entry name" value="Cell_wall_metabolism_enzyme"/>
</dbReference>
<dbReference type="Pfam" id="PF01551">
    <property type="entry name" value="Peptidase_M23"/>
    <property type="match status" value="1"/>
</dbReference>
<dbReference type="Gene3D" id="2.70.70.10">
    <property type="entry name" value="Glucose Permease (Domain IIA)"/>
    <property type="match status" value="1"/>
</dbReference>
<dbReference type="Proteomes" id="UP000034078">
    <property type="component" value="Unassembled WGS sequence"/>
</dbReference>
<evidence type="ECO:0000313" key="3">
    <source>
        <dbReference type="Proteomes" id="UP000034078"/>
    </source>
</evidence>
<sequence length="165" mass="17767">MTTLASGMFMLPGDQSTVALANLQPFDQEVVIETKRSLISVLPDNTGVSQEFHLGHSGTDITASLGSKIYPLKEGVVVLMSVTKTGYGRSVVLDHGNGLQTRYAHMGKIFVEEGERVTPAMPVGEVGITGKTTGPHLHLEVIKKNRTVNPRPYLDLSNGRIAKAK</sequence>